<dbReference type="KEGG" id="cld:CLSPO_c27940"/>
<proteinExistence type="predicted"/>
<evidence type="ECO:0000259" key="1">
    <source>
        <dbReference type="Pfam" id="PF17836"/>
    </source>
</evidence>
<dbReference type="InterPro" id="IPR036086">
    <property type="entry name" value="ParB/Sulfiredoxin_sf"/>
</dbReference>
<name>A0A7U4JQP3_CLOSG</name>
<dbReference type="AlphaFoldDB" id="A0A7U4JQP3"/>
<dbReference type="Proteomes" id="UP000033052">
    <property type="component" value="Chromosome"/>
</dbReference>
<dbReference type="SUPFAM" id="SSF51735">
    <property type="entry name" value="NAD(P)-binding Rossmann-fold domains"/>
    <property type="match status" value="1"/>
</dbReference>
<dbReference type="RefSeq" id="WP_033060703.1">
    <property type="nucleotide sequence ID" value="NZ_LFPM01000010.1"/>
</dbReference>
<dbReference type="InterPro" id="IPR036291">
    <property type="entry name" value="NAD(P)-bd_dom_sf"/>
</dbReference>
<accession>A0A7U4JQP3</accession>
<protein>
    <recommendedName>
        <fullName evidence="1">PglD N-terminal domain-containing protein</fullName>
    </recommendedName>
</protein>
<organism evidence="2 3">
    <name type="scientific">Clostridium sporogenes</name>
    <dbReference type="NCBI Taxonomy" id="1509"/>
    <lineage>
        <taxon>Bacteria</taxon>
        <taxon>Bacillati</taxon>
        <taxon>Bacillota</taxon>
        <taxon>Clostridia</taxon>
        <taxon>Eubacteriales</taxon>
        <taxon>Clostridiaceae</taxon>
        <taxon>Clostridium</taxon>
    </lineage>
</organism>
<gene>
    <name evidence="2" type="ORF">CLSPO_c27940</name>
</gene>
<dbReference type="Pfam" id="PF17836">
    <property type="entry name" value="PglD_N"/>
    <property type="match status" value="1"/>
</dbReference>
<dbReference type="EMBL" id="CP009225">
    <property type="protein sequence ID" value="AKC63514.1"/>
    <property type="molecule type" value="Genomic_DNA"/>
</dbReference>
<feature type="domain" description="PglD N-terminal" evidence="1">
    <location>
        <begin position="29"/>
        <end position="99"/>
    </location>
</feature>
<dbReference type="Gene3D" id="3.40.50.720">
    <property type="entry name" value="NAD(P)-binding Rossmann-like Domain"/>
    <property type="match status" value="1"/>
</dbReference>
<dbReference type="SUPFAM" id="SSF110849">
    <property type="entry name" value="ParB/Sulfiredoxin"/>
    <property type="match status" value="1"/>
</dbReference>
<sequence length="531" mass="63281">MEDTYKYYVMECDINFMNKTYFNINENTKFIIYGAGLLGKDIYDKLIKNNFKVTAFLDRRAEKVNMQLKIKVFYPQSDSINIEEKENSVVIISLANVFEHHDIAKYLYSLGYKNILYKENVLNNLYSEHNNNLNNCYEKLLEGKTIINKKIPTFPTLYKHEINNRKSFLIKDDNLEIITYLPSELIFTEKKKNINVLDNKFSKYYDHSVYFSIPAISLFNTFEGKINYDLDNYIEFYKTSHSKFSHIDNDEAMRHINDRFKVYNYMSLALNINKGFFEKNPVKVEWNDKGYFNIIDGYHRTVFFLVKNLYKIPCKIKKSEYEKFINMKKLELCTNYMKRNKIVSTNSHITHPYFYFYKNKQQNIASRKLASICYYLAQQNIDIKKQTLLDVNSDISYYTQFFSRMGLNVVSIEKDIIKFNLAKLLNELFYCNSIKMINNDISEVNDLKQCDISLMISFTNKCIYTESGIEILKKVDKLTKKMMFWESSYNYKHEVKWILENTTFTNYINIEKFFGERGFSQLGVFIKGDMK</sequence>
<reference evidence="2 3" key="1">
    <citation type="journal article" date="2015" name="PLoS ONE">
        <title>A universal mariner transposon system for forward genetic studies in the genus clostridium.</title>
        <authorList>
            <person name="Zhang Y."/>
            <person name="Grosse-Honebrink A."/>
            <person name="Minton N.P."/>
        </authorList>
    </citation>
    <scope>NUCLEOTIDE SEQUENCE [LARGE SCALE GENOMIC DNA]</scope>
    <source>
        <strain evidence="2 3">NCIMB 10696</strain>
    </source>
</reference>
<evidence type="ECO:0000313" key="3">
    <source>
        <dbReference type="Proteomes" id="UP000033052"/>
    </source>
</evidence>
<dbReference type="InterPro" id="IPR041561">
    <property type="entry name" value="PglD_N"/>
</dbReference>
<evidence type="ECO:0000313" key="2">
    <source>
        <dbReference type="EMBL" id="AKC63514.1"/>
    </source>
</evidence>